<dbReference type="eggNOG" id="KOG4272">
    <property type="taxonomic scope" value="Eukaryota"/>
</dbReference>
<comment type="similarity">
    <text evidence="2">Belongs to the TM2 family.</text>
</comment>
<evidence type="ECO:0000256" key="5">
    <source>
        <dbReference type="ARBA" id="ARBA00022989"/>
    </source>
</evidence>
<evidence type="ECO:0000256" key="1">
    <source>
        <dbReference type="ARBA" id="ARBA00004141"/>
    </source>
</evidence>
<name>F2UFZ9_SALR5</name>
<proteinExistence type="inferred from homology"/>
<keyword evidence="5 8" id="KW-1133">Transmembrane helix</keyword>
<evidence type="ECO:0000256" key="2">
    <source>
        <dbReference type="ARBA" id="ARBA00008284"/>
    </source>
</evidence>
<dbReference type="STRING" id="946362.F2UFZ9"/>
<evidence type="ECO:0000259" key="9">
    <source>
        <dbReference type="Pfam" id="PF05154"/>
    </source>
</evidence>
<accession>F2UFZ9</accession>
<feature type="transmembrane region" description="Helical" evidence="8">
    <location>
        <begin position="20"/>
        <end position="39"/>
    </location>
</feature>
<organism evidence="11">
    <name type="scientific">Salpingoeca rosetta (strain ATCC 50818 / BSB-021)</name>
    <dbReference type="NCBI Taxonomy" id="946362"/>
    <lineage>
        <taxon>Eukaryota</taxon>
        <taxon>Choanoflagellata</taxon>
        <taxon>Craspedida</taxon>
        <taxon>Salpingoecidae</taxon>
        <taxon>Salpingoeca</taxon>
    </lineage>
</organism>
<reference evidence="10" key="1">
    <citation type="submission" date="2009-08" db="EMBL/GenBank/DDBJ databases">
        <title>Annotation of Salpingoeca rosetta.</title>
        <authorList>
            <consortium name="The Broad Institute Genome Sequencing Platform"/>
            <person name="Russ C."/>
            <person name="Cuomo C."/>
            <person name="Burger G."/>
            <person name="Gray M.W."/>
            <person name="Holland P.W.H."/>
            <person name="King N."/>
            <person name="Lang F.B.F."/>
            <person name="Roger A.J."/>
            <person name="Ruiz-Trillo I."/>
            <person name="Young S.K."/>
            <person name="Zeng Q."/>
            <person name="Gargeya S."/>
            <person name="Alvarado L."/>
            <person name="Berlin A."/>
            <person name="Chapman S.B."/>
            <person name="Chen Z."/>
            <person name="Freedman E."/>
            <person name="Gellesch M."/>
            <person name="Goldberg J."/>
            <person name="Griggs A."/>
            <person name="Gujja S."/>
            <person name="Heilman E."/>
            <person name="Heiman D."/>
            <person name="Howarth C."/>
            <person name="Mehta T."/>
            <person name="Neiman D."/>
            <person name="Pearson M."/>
            <person name="Roberts A."/>
            <person name="Saif S."/>
            <person name="Shea T."/>
            <person name="Shenoy N."/>
            <person name="Sisk P."/>
            <person name="Stolte C."/>
            <person name="Sykes S."/>
            <person name="White J."/>
            <person name="Yandava C."/>
            <person name="Haas B."/>
            <person name="Nusbaum C."/>
            <person name="Birren B."/>
        </authorList>
    </citation>
    <scope>NUCLEOTIDE SEQUENCE [LARGE SCALE GENOMIC DNA]</scope>
    <source>
        <strain evidence="10">ATCC 50818</strain>
    </source>
</reference>
<dbReference type="Proteomes" id="UP000007799">
    <property type="component" value="Unassembled WGS sequence"/>
</dbReference>
<dbReference type="InParanoid" id="F2UFZ9"/>
<feature type="transmembrane region" description="Helical" evidence="8">
    <location>
        <begin position="51"/>
        <end position="73"/>
    </location>
</feature>
<evidence type="ECO:0000256" key="6">
    <source>
        <dbReference type="ARBA" id="ARBA00023136"/>
    </source>
</evidence>
<feature type="domain" description="TM2" evidence="9">
    <location>
        <begin position="21"/>
        <end position="66"/>
    </location>
</feature>
<dbReference type="AlphaFoldDB" id="F2UFZ9"/>
<dbReference type="RefSeq" id="XP_004991884.1">
    <property type="nucleotide sequence ID" value="XM_004991827.1"/>
</dbReference>
<dbReference type="Pfam" id="PF05154">
    <property type="entry name" value="TM2"/>
    <property type="match status" value="1"/>
</dbReference>
<dbReference type="KEGG" id="sre:PTSG_06502"/>
<dbReference type="InterPro" id="IPR007829">
    <property type="entry name" value="TM2"/>
</dbReference>
<evidence type="ECO:0000313" key="10">
    <source>
        <dbReference type="EMBL" id="EGD75427.1"/>
    </source>
</evidence>
<evidence type="ECO:0000256" key="4">
    <source>
        <dbReference type="ARBA" id="ARBA00022729"/>
    </source>
</evidence>
<keyword evidence="11" id="KW-1185">Reference proteome</keyword>
<evidence type="ECO:0000256" key="8">
    <source>
        <dbReference type="SAM" id="Phobius"/>
    </source>
</evidence>
<dbReference type="PANTHER" id="PTHR21016:SF7">
    <property type="entry name" value="TM2 DOMAIN-CONTAINING PROTEIN 3"/>
    <property type="match status" value="1"/>
</dbReference>
<protein>
    <submittedName>
        <fullName evidence="10">TM2 domain-containing protein</fullName>
    </submittedName>
</protein>
<dbReference type="OrthoDB" id="10257855at2759"/>
<evidence type="ECO:0000256" key="3">
    <source>
        <dbReference type="ARBA" id="ARBA00022692"/>
    </source>
</evidence>
<keyword evidence="6 8" id="KW-0472">Membrane</keyword>
<dbReference type="GeneID" id="16072444"/>
<keyword evidence="7" id="KW-0325">Glycoprotein</keyword>
<keyword evidence="4" id="KW-0732">Signal</keyword>
<gene>
    <name evidence="10" type="ORF">PTSG_06502</name>
</gene>
<sequence>MWCAREFSKNRKCNWSSGKVWSSAFLYSATLGGFGADRFYLGDIGYGVFKLLSFGGLAVWSMVDAILVAVGFLHPEGHWVLA</sequence>
<keyword evidence="3 8" id="KW-0812">Transmembrane</keyword>
<evidence type="ECO:0000256" key="7">
    <source>
        <dbReference type="ARBA" id="ARBA00023180"/>
    </source>
</evidence>
<dbReference type="PANTHER" id="PTHR21016">
    <property type="entry name" value="BETA-AMYLOID BINDING PROTEIN-RELATED"/>
    <property type="match status" value="1"/>
</dbReference>
<evidence type="ECO:0000313" key="11">
    <source>
        <dbReference type="Proteomes" id="UP000007799"/>
    </source>
</evidence>
<dbReference type="InterPro" id="IPR050932">
    <property type="entry name" value="TM2D1-3-like"/>
</dbReference>
<dbReference type="GO" id="GO:0016020">
    <property type="term" value="C:membrane"/>
    <property type="evidence" value="ECO:0007669"/>
    <property type="project" value="UniProtKB-SubCell"/>
</dbReference>
<comment type="subcellular location">
    <subcellularLocation>
        <location evidence="1">Membrane</location>
        <topology evidence="1">Multi-pass membrane protein</topology>
    </subcellularLocation>
</comment>
<dbReference type="EMBL" id="GL832972">
    <property type="protein sequence ID" value="EGD75427.1"/>
    <property type="molecule type" value="Genomic_DNA"/>
</dbReference>